<dbReference type="Proteomes" id="UP000291343">
    <property type="component" value="Unassembled WGS sequence"/>
</dbReference>
<dbReference type="Gene3D" id="2.40.10.10">
    <property type="entry name" value="Trypsin-like serine proteases"/>
    <property type="match status" value="1"/>
</dbReference>
<dbReference type="InterPro" id="IPR001254">
    <property type="entry name" value="Trypsin_dom"/>
</dbReference>
<dbReference type="SUPFAM" id="SSF50494">
    <property type="entry name" value="Trypsin-like serine proteases"/>
    <property type="match status" value="1"/>
</dbReference>
<feature type="domain" description="Peptidase S1" evidence="2">
    <location>
        <begin position="154"/>
        <end position="244"/>
    </location>
</feature>
<reference evidence="3 4" key="1">
    <citation type="journal article" date="2017" name="Gigascience">
        <title>Genome sequence of the small brown planthopper, Laodelphax striatellus.</title>
        <authorList>
            <person name="Zhu J."/>
            <person name="Jiang F."/>
            <person name="Wang X."/>
            <person name="Yang P."/>
            <person name="Bao Y."/>
            <person name="Zhao W."/>
            <person name="Wang W."/>
            <person name="Lu H."/>
            <person name="Wang Q."/>
            <person name="Cui N."/>
            <person name="Li J."/>
            <person name="Chen X."/>
            <person name="Luo L."/>
            <person name="Yu J."/>
            <person name="Kang L."/>
            <person name="Cui F."/>
        </authorList>
    </citation>
    <scope>NUCLEOTIDE SEQUENCE [LARGE SCALE GENOMIC DNA]</scope>
    <source>
        <strain evidence="3">Lst14</strain>
    </source>
</reference>
<protein>
    <recommendedName>
        <fullName evidence="2">Peptidase S1 domain-containing protein</fullName>
    </recommendedName>
</protein>
<dbReference type="InParanoid" id="A0A482XE08"/>
<sequence>MEEENGDEGGEDKEEEEEKGGEEEEEENGDAVGDEGEKNRKKGGGEEEEEEKKKEEEEEENGDAVGDEGEKNRKKGGGEEEEKKEEKEKEEEEEEKEEEVMRRGLVPQHKHRIVPSEFHPRLSTQIELAEDGVLRQGEVSKAPEDSLMLDLLVFEECEKAFDKNYLPTGFHKEGMICAGQKSLNKSKVCLNELGGPVTLPPNEKLLESECFLIRVAGVWTRAFKCSKSASVGVFTNVAYFIPWIESIVWPKNATSSLQVWQ</sequence>
<evidence type="ECO:0000259" key="2">
    <source>
        <dbReference type="Pfam" id="PF00089"/>
    </source>
</evidence>
<dbReference type="GO" id="GO:0004252">
    <property type="term" value="F:serine-type endopeptidase activity"/>
    <property type="evidence" value="ECO:0007669"/>
    <property type="project" value="InterPro"/>
</dbReference>
<dbReference type="SMR" id="A0A482XE08"/>
<accession>A0A482XE08</accession>
<dbReference type="InterPro" id="IPR043504">
    <property type="entry name" value="Peptidase_S1_PA_chymotrypsin"/>
</dbReference>
<dbReference type="Pfam" id="PF00089">
    <property type="entry name" value="Trypsin"/>
    <property type="match status" value="1"/>
</dbReference>
<organism evidence="3 4">
    <name type="scientific">Laodelphax striatellus</name>
    <name type="common">Small brown planthopper</name>
    <name type="synonym">Delphax striatella</name>
    <dbReference type="NCBI Taxonomy" id="195883"/>
    <lineage>
        <taxon>Eukaryota</taxon>
        <taxon>Metazoa</taxon>
        <taxon>Ecdysozoa</taxon>
        <taxon>Arthropoda</taxon>
        <taxon>Hexapoda</taxon>
        <taxon>Insecta</taxon>
        <taxon>Pterygota</taxon>
        <taxon>Neoptera</taxon>
        <taxon>Paraneoptera</taxon>
        <taxon>Hemiptera</taxon>
        <taxon>Auchenorrhyncha</taxon>
        <taxon>Fulgoroidea</taxon>
        <taxon>Delphacidae</taxon>
        <taxon>Criomorphinae</taxon>
        <taxon>Laodelphax</taxon>
    </lineage>
</organism>
<dbReference type="InterPro" id="IPR009003">
    <property type="entry name" value="Peptidase_S1_PA"/>
</dbReference>
<name>A0A482XE08_LAOST</name>
<dbReference type="STRING" id="195883.A0A482XE08"/>
<evidence type="ECO:0000256" key="1">
    <source>
        <dbReference type="SAM" id="MobiDB-lite"/>
    </source>
</evidence>
<feature type="region of interest" description="Disordered" evidence="1">
    <location>
        <begin position="1"/>
        <end position="108"/>
    </location>
</feature>
<dbReference type="GO" id="GO:0006508">
    <property type="term" value="P:proteolysis"/>
    <property type="evidence" value="ECO:0007669"/>
    <property type="project" value="InterPro"/>
</dbReference>
<dbReference type="AlphaFoldDB" id="A0A482XE08"/>
<dbReference type="EMBL" id="QKKF02011355">
    <property type="protein sequence ID" value="RZF44114.1"/>
    <property type="molecule type" value="Genomic_DNA"/>
</dbReference>
<gene>
    <name evidence="3" type="ORF">LSTR_LSTR014461</name>
</gene>
<evidence type="ECO:0000313" key="3">
    <source>
        <dbReference type="EMBL" id="RZF44114.1"/>
    </source>
</evidence>
<feature type="compositionally biased region" description="Acidic residues" evidence="1">
    <location>
        <begin position="79"/>
        <end position="98"/>
    </location>
</feature>
<feature type="compositionally biased region" description="Acidic residues" evidence="1">
    <location>
        <begin position="1"/>
        <end position="34"/>
    </location>
</feature>
<evidence type="ECO:0000313" key="4">
    <source>
        <dbReference type="Proteomes" id="UP000291343"/>
    </source>
</evidence>
<proteinExistence type="predicted"/>
<dbReference type="OrthoDB" id="6339452at2759"/>
<comment type="caution">
    <text evidence="3">The sequence shown here is derived from an EMBL/GenBank/DDBJ whole genome shotgun (WGS) entry which is preliminary data.</text>
</comment>
<feature type="compositionally biased region" description="Acidic residues" evidence="1">
    <location>
        <begin position="46"/>
        <end position="67"/>
    </location>
</feature>
<keyword evidence="4" id="KW-1185">Reference proteome</keyword>